<dbReference type="GeneID" id="98153911"/>
<dbReference type="SUPFAM" id="SSF57667">
    <property type="entry name" value="beta-beta-alpha zinc fingers"/>
    <property type="match status" value="1"/>
</dbReference>
<name>A0ABR4L3I5_9EURO</name>
<evidence type="ECO:0000256" key="2">
    <source>
        <dbReference type="ARBA" id="ARBA00022737"/>
    </source>
</evidence>
<dbReference type="InterPro" id="IPR036236">
    <property type="entry name" value="Znf_C2H2_sf"/>
</dbReference>
<keyword evidence="1" id="KW-0479">Metal-binding</keyword>
<organism evidence="7 8">
    <name type="scientific">Aspergillus pseudodeflectus</name>
    <dbReference type="NCBI Taxonomy" id="176178"/>
    <lineage>
        <taxon>Eukaryota</taxon>
        <taxon>Fungi</taxon>
        <taxon>Dikarya</taxon>
        <taxon>Ascomycota</taxon>
        <taxon>Pezizomycotina</taxon>
        <taxon>Eurotiomycetes</taxon>
        <taxon>Eurotiomycetidae</taxon>
        <taxon>Eurotiales</taxon>
        <taxon>Aspergillaceae</taxon>
        <taxon>Aspergillus</taxon>
        <taxon>Aspergillus subgen. Nidulantes</taxon>
    </lineage>
</organism>
<dbReference type="SMART" id="SM00355">
    <property type="entry name" value="ZnF_C2H2"/>
    <property type="match status" value="6"/>
</dbReference>
<comment type="caution">
    <text evidence="7">The sequence shown here is derived from an EMBL/GenBank/DDBJ whole genome shotgun (WGS) entry which is preliminary data.</text>
</comment>
<evidence type="ECO:0000313" key="8">
    <source>
        <dbReference type="Proteomes" id="UP001610444"/>
    </source>
</evidence>
<evidence type="ECO:0000259" key="6">
    <source>
        <dbReference type="PROSITE" id="PS50157"/>
    </source>
</evidence>
<reference evidence="7 8" key="1">
    <citation type="submission" date="2024-07" db="EMBL/GenBank/DDBJ databases">
        <title>Section-level genome sequencing and comparative genomics of Aspergillus sections Usti and Cavernicolus.</title>
        <authorList>
            <consortium name="Lawrence Berkeley National Laboratory"/>
            <person name="Nybo J.L."/>
            <person name="Vesth T.C."/>
            <person name="Theobald S."/>
            <person name="Frisvad J.C."/>
            <person name="Larsen T.O."/>
            <person name="Kjaerboelling I."/>
            <person name="Rothschild-Mancinelli K."/>
            <person name="Lyhne E.K."/>
            <person name="Kogle M.E."/>
            <person name="Barry K."/>
            <person name="Clum A."/>
            <person name="Na H."/>
            <person name="Ledsgaard L."/>
            <person name="Lin J."/>
            <person name="Lipzen A."/>
            <person name="Kuo A."/>
            <person name="Riley R."/>
            <person name="Mondo S."/>
            <person name="LaButti K."/>
            <person name="Haridas S."/>
            <person name="Pangalinan J."/>
            <person name="Salamov A.A."/>
            <person name="Simmons B.A."/>
            <person name="Magnuson J.K."/>
            <person name="Chen J."/>
            <person name="Drula E."/>
            <person name="Henrissat B."/>
            <person name="Wiebenga A."/>
            <person name="Lubbers R.J."/>
            <person name="Gomes A.C."/>
            <person name="Macurrencykelacurrency M.R."/>
            <person name="Stajich J."/>
            <person name="Grigoriev I.V."/>
            <person name="Mortensen U.H."/>
            <person name="De vries R.P."/>
            <person name="Baker S.E."/>
            <person name="Andersen M.R."/>
        </authorList>
    </citation>
    <scope>NUCLEOTIDE SEQUENCE [LARGE SCALE GENOMIC DNA]</scope>
    <source>
        <strain evidence="7 8">CBS 756.74</strain>
    </source>
</reference>
<dbReference type="PROSITE" id="PS50157">
    <property type="entry name" value="ZINC_FINGER_C2H2_2"/>
    <property type="match status" value="2"/>
</dbReference>
<proteinExistence type="predicted"/>
<evidence type="ECO:0000256" key="5">
    <source>
        <dbReference type="PROSITE-ProRule" id="PRU00042"/>
    </source>
</evidence>
<keyword evidence="2" id="KW-0677">Repeat</keyword>
<keyword evidence="4" id="KW-0862">Zinc</keyword>
<dbReference type="InterPro" id="IPR013087">
    <property type="entry name" value="Znf_C2H2_type"/>
</dbReference>
<evidence type="ECO:0000256" key="1">
    <source>
        <dbReference type="ARBA" id="ARBA00022723"/>
    </source>
</evidence>
<dbReference type="Proteomes" id="UP001610444">
    <property type="component" value="Unassembled WGS sequence"/>
</dbReference>
<feature type="domain" description="C2H2-type" evidence="6">
    <location>
        <begin position="26"/>
        <end position="51"/>
    </location>
</feature>
<protein>
    <recommendedName>
        <fullName evidence="6">C2H2-type domain-containing protein</fullName>
    </recommendedName>
</protein>
<keyword evidence="8" id="KW-1185">Reference proteome</keyword>
<dbReference type="EMBL" id="JBFXLR010000004">
    <property type="protein sequence ID" value="KAL2859087.1"/>
    <property type="molecule type" value="Genomic_DNA"/>
</dbReference>
<dbReference type="PROSITE" id="PS00028">
    <property type="entry name" value="ZINC_FINGER_C2H2_1"/>
    <property type="match status" value="1"/>
</dbReference>
<accession>A0ABR4L3I5</accession>
<gene>
    <name evidence="7" type="ORF">BJX68DRAFT_227785</name>
</gene>
<evidence type="ECO:0000256" key="3">
    <source>
        <dbReference type="ARBA" id="ARBA00022771"/>
    </source>
</evidence>
<sequence>MNAIGPYLVQKPTIPAIPSVGPTTAHACTLCSRFFVSQSALHSHYRFSTQHEWCERCSRVFVSTTARDAHFRESTKHNICPTCGRLQDFDTPAELTRHLEDFHFCCASCSPYIYHDSPEELRRHDVSQHNLCIKCGDYFSNANNLLMHQQKHQPRTMRCYGCDHTFKSFSGMLIHLESGACASQMTEAEIDALAHRCYQSRKYVLFGLDGGEGWMYKCPTCYKEFFKLSALYQHAEDVMDCGHGCLDKLQVWIAKCV</sequence>
<keyword evidence="3 5" id="KW-0863">Zinc-finger</keyword>
<evidence type="ECO:0000256" key="4">
    <source>
        <dbReference type="ARBA" id="ARBA00022833"/>
    </source>
</evidence>
<dbReference type="Gene3D" id="3.30.160.60">
    <property type="entry name" value="Classic Zinc Finger"/>
    <property type="match status" value="1"/>
</dbReference>
<dbReference type="PANTHER" id="PTHR24379:SF121">
    <property type="entry name" value="C2H2-TYPE DOMAIN-CONTAINING PROTEIN"/>
    <property type="match status" value="1"/>
</dbReference>
<dbReference type="PANTHER" id="PTHR24379">
    <property type="entry name" value="KRAB AND ZINC FINGER DOMAIN-CONTAINING"/>
    <property type="match status" value="1"/>
</dbReference>
<feature type="domain" description="C2H2-type" evidence="6">
    <location>
        <begin position="130"/>
        <end position="157"/>
    </location>
</feature>
<evidence type="ECO:0000313" key="7">
    <source>
        <dbReference type="EMBL" id="KAL2859087.1"/>
    </source>
</evidence>
<dbReference type="RefSeq" id="XP_070904051.1">
    <property type="nucleotide sequence ID" value="XM_071038747.1"/>
</dbReference>